<name>A0A9D1RZS8_9CORY</name>
<keyword evidence="2" id="KW-0472">Membrane</keyword>
<dbReference type="AlphaFoldDB" id="A0A9D1RZS8"/>
<dbReference type="Proteomes" id="UP000824189">
    <property type="component" value="Unassembled WGS sequence"/>
</dbReference>
<feature type="transmembrane region" description="Helical" evidence="2">
    <location>
        <begin position="91"/>
        <end position="111"/>
    </location>
</feature>
<gene>
    <name evidence="3" type="ORF">H9867_04330</name>
</gene>
<accession>A0A9D1RZS8</accession>
<feature type="transmembrane region" description="Helical" evidence="2">
    <location>
        <begin position="64"/>
        <end position="85"/>
    </location>
</feature>
<evidence type="ECO:0008006" key="5">
    <source>
        <dbReference type="Google" id="ProtNLM"/>
    </source>
</evidence>
<feature type="region of interest" description="Disordered" evidence="1">
    <location>
        <begin position="1"/>
        <end position="37"/>
    </location>
</feature>
<evidence type="ECO:0000313" key="3">
    <source>
        <dbReference type="EMBL" id="HIW95696.1"/>
    </source>
</evidence>
<keyword evidence="2" id="KW-0812">Transmembrane</keyword>
<comment type="caution">
    <text evidence="3">The sequence shown here is derived from an EMBL/GenBank/DDBJ whole genome shotgun (WGS) entry which is preliminary data.</text>
</comment>
<feature type="compositionally biased region" description="Pro residues" evidence="1">
    <location>
        <begin position="1"/>
        <end position="15"/>
    </location>
</feature>
<dbReference type="EMBL" id="DXFZ01000051">
    <property type="protein sequence ID" value="HIW95696.1"/>
    <property type="molecule type" value="Genomic_DNA"/>
</dbReference>
<reference evidence="3" key="1">
    <citation type="journal article" date="2021" name="PeerJ">
        <title>Extensive microbial diversity within the chicken gut microbiome revealed by metagenomics and culture.</title>
        <authorList>
            <person name="Gilroy R."/>
            <person name="Ravi A."/>
            <person name="Getino M."/>
            <person name="Pursley I."/>
            <person name="Horton D.L."/>
            <person name="Alikhan N.F."/>
            <person name="Baker D."/>
            <person name="Gharbi K."/>
            <person name="Hall N."/>
            <person name="Watson M."/>
            <person name="Adriaenssens E.M."/>
            <person name="Foster-Nyarko E."/>
            <person name="Jarju S."/>
            <person name="Secka A."/>
            <person name="Antonio M."/>
            <person name="Oren A."/>
            <person name="Chaudhuri R.R."/>
            <person name="La Ragione R."/>
            <person name="Hildebrand F."/>
            <person name="Pallen M.J."/>
        </authorList>
    </citation>
    <scope>NUCLEOTIDE SEQUENCE</scope>
    <source>
        <strain evidence="3">4376</strain>
    </source>
</reference>
<feature type="non-terminal residue" evidence="3">
    <location>
        <position position="244"/>
    </location>
</feature>
<evidence type="ECO:0000256" key="1">
    <source>
        <dbReference type="SAM" id="MobiDB-lite"/>
    </source>
</evidence>
<proteinExistence type="predicted"/>
<evidence type="ECO:0000256" key="2">
    <source>
        <dbReference type="SAM" id="Phobius"/>
    </source>
</evidence>
<evidence type="ECO:0000313" key="4">
    <source>
        <dbReference type="Proteomes" id="UP000824189"/>
    </source>
</evidence>
<organism evidence="3 4">
    <name type="scientific">Candidatus Corynebacterium gallistercoris</name>
    <dbReference type="NCBI Taxonomy" id="2838530"/>
    <lineage>
        <taxon>Bacteria</taxon>
        <taxon>Bacillati</taxon>
        <taxon>Actinomycetota</taxon>
        <taxon>Actinomycetes</taxon>
        <taxon>Mycobacteriales</taxon>
        <taxon>Corynebacteriaceae</taxon>
        <taxon>Corynebacterium</taxon>
    </lineage>
</organism>
<keyword evidence="2" id="KW-1133">Transmembrane helix</keyword>
<reference evidence="3" key="2">
    <citation type="submission" date="2021-04" db="EMBL/GenBank/DDBJ databases">
        <authorList>
            <person name="Gilroy R."/>
        </authorList>
    </citation>
    <scope>NUCLEOTIDE SEQUENCE</scope>
    <source>
        <strain evidence="3">4376</strain>
    </source>
</reference>
<protein>
    <recommendedName>
        <fullName evidence="5">DUF4131 domain-containing protein</fullName>
    </recommendedName>
</protein>
<sequence length="244" mass="25670">MPPRTPRSAPRPTPRPSTAERRHPAHHTALLDPHSPEAIAQRRGPDLRLVPPALAMWLAVTWTLHARSALPLLVCLVFAAAFLPARVTRPFAAAASCAAVAAGCAFLRVLYSDATSRSLFPHLATVGKDHFRGRVQVSGSPSPLSDGGVKVSVALPDLGEVPLFLSDKHAAGAVHASELQPGQTIHIAATVAPSDRAGLVPVILRAQRGITEAHDPQGFWAVTSWLREGLTSTAASLPGEGAQI</sequence>